<gene>
    <name evidence="1" type="ORF">BD310DRAFT_830654</name>
</gene>
<name>A0A4Q9PEN0_9APHY</name>
<accession>A0A4Q9PEN0</accession>
<evidence type="ECO:0000313" key="1">
    <source>
        <dbReference type="EMBL" id="TBU53188.1"/>
    </source>
</evidence>
<sequence>EARWSLFMSRFNFFLKHRPGKIMQPAGPLSRRPDYKEVVSSDNIAQCYTPCQESSRTPSDTALTPPDLRTCLRIVTYILVSISFPVSNGGHVYFPASASGKTAFAN</sequence>
<evidence type="ECO:0000313" key="2">
    <source>
        <dbReference type="Proteomes" id="UP000292082"/>
    </source>
</evidence>
<feature type="non-terminal residue" evidence="1">
    <location>
        <position position="1"/>
    </location>
</feature>
<dbReference type="EMBL" id="ML145222">
    <property type="protein sequence ID" value="TBU53188.1"/>
    <property type="molecule type" value="Genomic_DNA"/>
</dbReference>
<proteinExistence type="predicted"/>
<dbReference type="AlphaFoldDB" id="A0A4Q9PEN0"/>
<keyword evidence="2" id="KW-1185">Reference proteome</keyword>
<reference evidence="1 2" key="1">
    <citation type="submission" date="2019-01" db="EMBL/GenBank/DDBJ databases">
        <title>Draft genome sequences of three monokaryotic isolates of the white-rot basidiomycete fungus Dichomitus squalens.</title>
        <authorList>
            <consortium name="DOE Joint Genome Institute"/>
            <person name="Lopez S.C."/>
            <person name="Andreopoulos B."/>
            <person name="Pangilinan J."/>
            <person name="Lipzen A."/>
            <person name="Riley R."/>
            <person name="Ahrendt S."/>
            <person name="Ng V."/>
            <person name="Barry K."/>
            <person name="Daum C."/>
            <person name="Grigoriev I.V."/>
            <person name="Hilden K.S."/>
            <person name="Makela M.R."/>
            <person name="de Vries R.P."/>
        </authorList>
    </citation>
    <scope>NUCLEOTIDE SEQUENCE [LARGE SCALE GENOMIC DNA]</scope>
    <source>
        <strain evidence="1 2">CBS 464.89</strain>
    </source>
</reference>
<protein>
    <submittedName>
        <fullName evidence="1">Uncharacterized protein</fullName>
    </submittedName>
</protein>
<dbReference type="Proteomes" id="UP000292082">
    <property type="component" value="Unassembled WGS sequence"/>
</dbReference>
<organism evidence="1 2">
    <name type="scientific">Dichomitus squalens</name>
    <dbReference type="NCBI Taxonomy" id="114155"/>
    <lineage>
        <taxon>Eukaryota</taxon>
        <taxon>Fungi</taxon>
        <taxon>Dikarya</taxon>
        <taxon>Basidiomycota</taxon>
        <taxon>Agaricomycotina</taxon>
        <taxon>Agaricomycetes</taxon>
        <taxon>Polyporales</taxon>
        <taxon>Polyporaceae</taxon>
        <taxon>Dichomitus</taxon>
    </lineage>
</organism>